<comment type="similarity">
    <text evidence="2">Belongs to the GMC oxidoreductase family.</text>
</comment>
<dbReference type="Gene3D" id="3.50.50.60">
    <property type="entry name" value="FAD/NAD(P)-binding domain"/>
    <property type="match status" value="1"/>
</dbReference>
<dbReference type="SUPFAM" id="SSF54373">
    <property type="entry name" value="FAD-linked reductases, C-terminal domain"/>
    <property type="match status" value="1"/>
</dbReference>
<dbReference type="PROSITE" id="PS51257">
    <property type="entry name" value="PROKAR_LIPOPROTEIN"/>
    <property type="match status" value="1"/>
</dbReference>
<organism evidence="8 9">
    <name type="scientific">Mycobacterium stomatepiae</name>
    <dbReference type="NCBI Taxonomy" id="470076"/>
    <lineage>
        <taxon>Bacteria</taxon>
        <taxon>Bacillati</taxon>
        <taxon>Actinomycetota</taxon>
        <taxon>Actinomycetes</taxon>
        <taxon>Mycobacteriales</taxon>
        <taxon>Mycobacteriaceae</taxon>
        <taxon>Mycobacterium</taxon>
        <taxon>Mycobacterium simiae complex</taxon>
    </lineage>
</organism>
<evidence type="ECO:0000256" key="5">
    <source>
        <dbReference type="PIRSR" id="PIRSR000137-2"/>
    </source>
</evidence>
<dbReference type="SUPFAM" id="SSF51905">
    <property type="entry name" value="FAD/NAD(P)-binding domain"/>
    <property type="match status" value="1"/>
</dbReference>
<keyword evidence="3" id="KW-0285">Flavoprotein</keyword>
<name>A0A7I7Q3U0_9MYCO</name>
<gene>
    <name evidence="8" type="ORF">MSTO_09220</name>
</gene>
<dbReference type="GO" id="GO:0050660">
    <property type="term" value="F:flavin adenine dinucleotide binding"/>
    <property type="evidence" value="ECO:0007669"/>
    <property type="project" value="InterPro"/>
</dbReference>
<comment type="cofactor">
    <cofactor evidence="1 5">
        <name>FAD</name>
        <dbReference type="ChEBI" id="CHEBI:57692"/>
    </cofactor>
</comment>
<dbReference type="EMBL" id="AP022587">
    <property type="protein sequence ID" value="BBY20717.1"/>
    <property type="molecule type" value="Genomic_DNA"/>
</dbReference>
<dbReference type="PIRSF" id="PIRSF000137">
    <property type="entry name" value="Alcohol_oxidase"/>
    <property type="match status" value="1"/>
</dbReference>
<dbReference type="InterPro" id="IPR036188">
    <property type="entry name" value="FAD/NAD-bd_sf"/>
</dbReference>
<dbReference type="InterPro" id="IPR000172">
    <property type="entry name" value="GMC_OxRdtase_N"/>
</dbReference>
<accession>A0A7I7Q3U0</accession>
<evidence type="ECO:0000256" key="3">
    <source>
        <dbReference type="ARBA" id="ARBA00022630"/>
    </source>
</evidence>
<dbReference type="PANTHER" id="PTHR11552">
    <property type="entry name" value="GLUCOSE-METHANOL-CHOLINE GMC OXIDOREDUCTASE"/>
    <property type="match status" value="1"/>
</dbReference>
<feature type="binding site" evidence="5">
    <location>
        <position position="86"/>
    </location>
    <ligand>
        <name>FAD</name>
        <dbReference type="ChEBI" id="CHEBI:57692"/>
    </ligand>
</feature>
<dbReference type="AlphaFoldDB" id="A0A7I7Q3U0"/>
<dbReference type="GO" id="GO:0016614">
    <property type="term" value="F:oxidoreductase activity, acting on CH-OH group of donors"/>
    <property type="evidence" value="ECO:0007669"/>
    <property type="project" value="InterPro"/>
</dbReference>
<dbReference type="Pfam" id="PF05199">
    <property type="entry name" value="GMC_oxred_C"/>
    <property type="match status" value="1"/>
</dbReference>
<dbReference type="Gene3D" id="3.30.560.10">
    <property type="entry name" value="Glucose Oxidase, domain 3"/>
    <property type="match status" value="1"/>
</dbReference>
<protein>
    <submittedName>
        <fullName evidence="8">Choline dehydrogenase</fullName>
    </submittedName>
</protein>
<feature type="binding site" evidence="5">
    <location>
        <begin position="94"/>
        <end position="97"/>
    </location>
    <ligand>
        <name>FAD</name>
        <dbReference type="ChEBI" id="CHEBI:57692"/>
    </ligand>
</feature>
<keyword evidence="9" id="KW-1185">Reference proteome</keyword>
<evidence type="ECO:0000313" key="8">
    <source>
        <dbReference type="EMBL" id="BBY20717.1"/>
    </source>
</evidence>
<dbReference type="KEGG" id="msto:MSTO_09220"/>
<dbReference type="RefSeq" id="WP_163788724.1">
    <property type="nucleotide sequence ID" value="NZ_AP022587.1"/>
</dbReference>
<evidence type="ECO:0000256" key="4">
    <source>
        <dbReference type="ARBA" id="ARBA00022827"/>
    </source>
</evidence>
<feature type="binding site" evidence="5">
    <location>
        <position position="221"/>
    </location>
    <ligand>
        <name>FAD</name>
        <dbReference type="ChEBI" id="CHEBI:57692"/>
    </ligand>
</feature>
<feature type="domain" description="Glucose-methanol-choline oxidoreductase C-terminal" evidence="7">
    <location>
        <begin position="360"/>
        <end position="493"/>
    </location>
</feature>
<dbReference type="InterPro" id="IPR012132">
    <property type="entry name" value="GMC_OxRdtase"/>
</dbReference>
<dbReference type="Proteomes" id="UP000467130">
    <property type="component" value="Chromosome"/>
</dbReference>
<evidence type="ECO:0000259" key="7">
    <source>
        <dbReference type="Pfam" id="PF05199"/>
    </source>
</evidence>
<dbReference type="InterPro" id="IPR007867">
    <property type="entry name" value="GMC_OxRtase_C"/>
</dbReference>
<evidence type="ECO:0000256" key="1">
    <source>
        <dbReference type="ARBA" id="ARBA00001974"/>
    </source>
</evidence>
<sequence>MADNKVDYLVIGGGSAGCVVAARLLERTGLRVALLEAGPDTGPEAMYSGIPLDAMSLWRSPVDWALSTTPQAGLDGAVIGCPRGKVLGGSSSINGLVHLRGHSSSYDAWETQGATGWNYRTMLPYLKRSEHADGRDPEVRGMAGPMRAGELSAANSLARAAYQAVLEAGYPETPDANGTEAEGVSWLEQNVVGDKRQSAADAYLGPVRSHPNLTVVTEAHVRQLILDGPRCLGARYSKDSQLQDIYVEREVILCAGAIVSPNTLMRSGIGPAAQLREHDVPVVVDLPGVGENLQDHPIAWVSYDAKRSVEESPFRRLQLLTRSHKHEDPDVLMLFAEAAIEPRWRGASPGFSVTFSVVRPMSRGSVRLGGPDAGDPPLIDPGYLTERTDIDRMVVALRLAREIAQGAALSPWRGTELFPGAHVQSDEDCRAFLRRSTDSFFHLVDTCRIGTDDLAVVDPELRVRGVDGLRVVDASVMPSVASAPTNAAVLGIAERAVDLIAAGETEVAVRQAHSLAAPWPSRHTPVR</sequence>
<dbReference type="PANTHER" id="PTHR11552:SF147">
    <property type="entry name" value="CHOLINE DEHYDROGENASE, MITOCHONDRIAL"/>
    <property type="match status" value="1"/>
</dbReference>
<feature type="domain" description="Glucose-methanol-choline oxidoreductase N-terminal" evidence="6">
    <location>
        <begin position="6"/>
        <end position="297"/>
    </location>
</feature>
<evidence type="ECO:0000313" key="9">
    <source>
        <dbReference type="Proteomes" id="UP000467130"/>
    </source>
</evidence>
<reference evidence="8 9" key="1">
    <citation type="journal article" date="2019" name="Emerg. Microbes Infect.">
        <title>Comprehensive subspecies identification of 175 nontuberculous mycobacteria species based on 7547 genomic profiles.</title>
        <authorList>
            <person name="Matsumoto Y."/>
            <person name="Kinjo T."/>
            <person name="Motooka D."/>
            <person name="Nabeya D."/>
            <person name="Jung N."/>
            <person name="Uechi K."/>
            <person name="Horii T."/>
            <person name="Iida T."/>
            <person name="Fujita J."/>
            <person name="Nakamura S."/>
        </authorList>
    </citation>
    <scope>NUCLEOTIDE SEQUENCE [LARGE SCALE GENOMIC DNA]</scope>
    <source>
        <strain evidence="8 9">JCM 17783</strain>
    </source>
</reference>
<evidence type="ECO:0000259" key="6">
    <source>
        <dbReference type="Pfam" id="PF00732"/>
    </source>
</evidence>
<evidence type="ECO:0000256" key="2">
    <source>
        <dbReference type="ARBA" id="ARBA00010790"/>
    </source>
</evidence>
<keyword evidence="4 5" id="KW-0274">FAD</keyword>
<dbReference type="Pfam" id="PF00732">
    <property type="entry name" value="GMC_oxred_N"/>
    <property type="match status" value="1"/>
</dbReference>
<proteinExistence type="inferred from homology"/>